<proteinExistence type="predicted"/>
<dbReference type="EMBL" id="CM042023">
    <property type="protein sequence ID" value="KAI3813809.1"/>
    <property type="molecule type" value="Genomic_DNA"/>
</dbReference>
<accession>A0ACB9J0J0</accession>
<protein>
    <submittedName>
        <fullName evidence="1">Uncharacterized protein</fullName>
    </submittedName>
</protein>
<name>A0ACB9J0J0_9ASTR</name>
<organism evidence="1 2">
    <name type="scientific">Smallanthus sonchifolius</name>
    <dbReference type="NCBI Taxonomy" id="185202"/>
    <lineage>
        <taxon>Eukaryota</taxon>
        <taxon>Viridiplantae</taxon>
        <taxon>Streptophyta</taxon>
        <taxon>Embryophyta</taxon>
        <taxon>Tracheophyta</taxon>
        <taxon>Spermatophyta</taxon>
        <taxon>Magnoliopsida</taxon>
        <taxon>eudicotyledons</taxon>
        <taxon>Gunneridae</taxon>
        <taxon>Pentapetalae</taxon>
        <taxon>asterids</taxon>
        <taxon>campanulids</taxon>
        <taxon>Asterales</taxon>
        <taxon>Asteraceae</taxon>
        <taxon>Asteroideae</taxon>
        <taxon>Heliantheae alliance</taxon>
        <taxon>Millerieae</taxon>
        <taxon>Smallanthus</taxon>
    </lineage>
</organism>
<dbReference type="Proteomes" id="UP001056120">
    <property type="component" value="Linkage Group LG06"/>
</dbReference>
<comment type="caution">
    <text evidence="1">The sequence shown here is derived from an EMBL/GenBank/DDBJ whole genome shotgun (WGS) entry which is preliminary data.</text>
</comment>
<evidence type="ECO:0000313" key="2">
    <source>
        <dbReference type="Proteomes" id="UP001056120"/>
    </source>
</evidence>
<keyword evidence="2" id="KW-1185">Reference proteome</keyword>
<reference evidence="2" key="1">
    <citation type="journal article" date="2022" name="Mol. Ecol. Resour.">
        <title>The genomes of chicory, endive, great burdock and yacon provide insights into Asteraceae palaeo-polyploidization history and plant inulin production.</title>
        <authorList>
            <person name="Fan W."/>
            <person name="Wang S."/>
            <person name="Wang H."/>
            <person name="Wang A."/>
            <person name="Jiang F."/>
            <person name="Liu H."/>
            <person name="Zhao H."/>
            <person name="Xu D."/>
            <person name="Zhang Y."/>
        </authorList>
    </citation>
    <scope>NUCLEOTIDE SEQUENCE [LARGE SCALE GENOMIC DNA]</scope>
    <source>
        <strain evidence="2">cv. Yunnan</strain>
    </source>
</reference>
<evidence type="ECO:0000313" key="1">
    <source>
        <dbReference type="EMBL" id="KAI3813809.1"/>
    </source>
</evidence>
<gene>
    <name evidence="1" type="ORF">L1987_18544</name>
</gene>
<reference evidence="1 2" key="2">
    <citation type="journal article" date="2022" name="Mol. Ecol. Resour.">
        <title>The genomes of chicory, endive, great burdock and yacon provide insights into Asteraceae paleo-polyploidization history and plant inulin production.</title>
        <authorList>
            <person name="Fan W."/>
            <person name="Wang S."/>
            <person name="Wang H."/>
            <person name="Wang A."/>
            <person name="Jiang F."/>
            <person name="Liu H."/>
            <person name="Zhao H."/>
            <person name="Xu D."/>
            <person name="Zhang Y."/>
        </authorList>
    </citation>
    <scope>NUCLEOTIDE SEQUENCE [LARGE SCALE GENOMIC DNA]</scope>
    <source>
        <strain evidence="2">cv. Yunnan</strain>
        <tissue evidence="1">Leaves</tissue>
    </source>
</reference>
<sequence>MVMGHHNLLVLDLLRGKFSIAALDLLVGEIGRMHELLTSNSSCGCHVFTRCGLPCAYQTAEQLFSNSLRREQYGYGSAWILNGDAACRNPDC</sequence>